<evidence type="ECO:0000313" key="2">
    <source>
        <dbReference type="Proteomes" id="UP000186019"/>
    </source>
</evidence>
<evidence type="ECO:0000313" key="1">
    <source>
        <dbReference type="EMBL" id="SIR98916.1"/>
    </source>
</evidence>
<gene>
    <name evidence="1" type="ORF">SAMN05421666_0982</name>
</gene>
<dbReference type="RefSeq" id="WP_076531470.1">
    <property type="nucleotide sequence ID" value="NZ_CANNEL010000001.1"/>
</dbReference>
<protein>
    <submittedName>
        <fullName evidence="1">Uncharacterized protein</fullName>
    </submittedName>
</protein>
<keyword evidence="2" id="KW-1185">Reference proteome</keyword>
<dbReference type="Proteomes" id="UP000186019">
    <property type="component" value="Unassembled WGS sequence"/>
</dbReference>
<dbReference type="AlphaFoldDB" id="A0A1N7FFB7"/>
<dbReference type="STRING" id="573024.SAMN05216208_1154"/>
<proteinExistence type="predicted"/>
<sequence length="68" mass="7862">MFVIIGLVLAFVLILIFSNTRTRQCRWREDRTRDTDGERYYHCMNCGHEAWTDTGKPPGICLATARGK</sequence>
<accession>A0A1N7FFB7</accession>
<name>A0A1N7FFB7_9RHOB</name>
<organism evidence="1 2">
    <name type="scientific">Roseovarius nanhaiticus</name>
    <dbReference type="NCBI Taxonomy" id="573024"/>
    <lineage>
        <taxon>Bacteria</taxon>
        <taxon>Pseudomonadati</taxon>
        <taxon>Pseudomonadota</taxon>
        <taxon>Alphaproteobacteria</taxon>
        <taxon>Rhodobacterales</taxon>
        <taxon>Roseobacteraceae</taxon>
        <taxon>Roseovarius</taxon>
    </lineage>
</organism>
<reference evidence="2" key="1">
    <citation type="submission" date="2017-01" db="EMBL/GenBank/DDBJ databases">
        <authorList>
            <person name="Varghese N."/>
            <person name="Submissions S."/>
        </authorList>
    </citation>
    <scope>NUCLEOTIDE SEQUENCE [LARGE SCALE GENOMIC DNA]</scope>
    <source>
        <strain evidence="2">DSM 29590</strain>
    </source>
</reference>
<dbReference type="EMBL" id="FTNV01000001">
    <property type="protein sequence ID" value="SIR98916.1"/>
    <property type="molecule type" value="Genomic_DNA"/>
</dbReference>